<name>W4QLP8_9BACI</name>
<protein>
    <submittedName>
        <fullName evidence="5">Transcriptional regulator</fullName>
    </submittedName>
</protein>
<dbReference type="SUPFAM" id="SSF46689">
    <property type="entry name" value="Homeodomain-like"/>
    <property type="match status" value="1"/>
</dbReference>
<dbReference type="EMBL" id="BAUU01000055">
    <property type="protein sequence ID" value="GAE32827.1"/>
    <property type="molecule type" value="Genomic_DNA"/>
</dbReference>
<dbReference type="RefSeq" id="WP_035347386.1">
    <property type="nucleotide sequence ID" value="NZ_BAUU01000055.1"/>
</dbReference>
<dbReference type="Proteomes" id="UP000018895">
    <property type="component" value="Unassembled WGS sequence"/>
</dbReference>
<evidence type="ECO:0000256" key="2">
    <source>
        <dbReference type="ARBA" id="ARBA00023125"/>
    </source>
</evidence>
<dbReference type="STRING" id="1236971.JCM9152_4409"/>
<reference evidence="5" key="1">
    <citation type="journal article" date="2014" name="Genome Announc.">
        <title>Draft Genome Sequences of Three Alkaliphilic Bacillus Strains, Bacillus wakoensis JCM 9140T, Bacillus akibai JCM 9157T, and Bacillus hemicellulosilyticus JCM 9152T.</title>
        <authorList>
            <person name="Yuki M."/>
            <person name="Oshima K."/>
            <person name="Suda W."/>
            <person name="Oshida Y."/>
            <person name="Kitamura K."/>
            <person name="Iida T."/>
            <person name="Hattori M."/>
            <person name="Ohkuma M."/>
        </authorList>
    </citation>
    <scope>NUCLEOTIDE SEQUENCE [LARGE SCALE GENOMIC DNA]</scope>
    <source>
        <strain evidence="5">JCM 9152</strain>
    </source>
</reference>
<accession>W4QLP8</accession>
<dbReference type="InterPro" id="IPR039532">
    <property type="entry name" value="TetR_C_Firmicutes"/>
</dbReference>
<dbReference type="AlphaFoldDB" id="W4QLP8"/>
<dbReference type="PANTHER" id="PTHR43479:SF7">
    <property type="entry name" value="TETR-FAMILY TRANSCRIPTIONAL REGULATOR"/>
    <property type="match status" value="1"/>
</dbReference>
<organism evidence="5 6">
    <name type="scientific">Halalkalibacter hemicellulosilyticusJCM 9152</name>
    <dbReference type="NCBI Taxonomy" id="1236971"/>
    <lineage>
        <taxon>Bacteria</taxon>
        <taxon>Bacillati</taxon>
        <taxon>Bacillota</taxon>
        <taxon>Bacilli</taxon>
        <taxon>Bacillales</taxon>
        <taxon>Bacillaceae</taxon>
        <taxon>Halalkalibacter</taxon>
    </lineage>
</organism>
<dbReference type="GO" id="GO:0003677">
    <property type="term" value="F:DNA binding"/>
    <property type="evidence" value="ECO:0007669"/>
    <property type="project" value="UniProtKB-UniRule"/>
</dbReference>
<keyword evidence="1" id="KW-0678">Repressor</keyword>
<evidence type="ECO:0000256" key="3">
    <source>
        <dbReference type="PROSITE-ProRule" id="PRU00335"/>
    </source>
</evidence>
<evidence type="ECO:0000259" key="4">
    <source>
        <dbReference type="PROSITE" id="PS50977"/>
    </source>
</evidence>
<dbReference type="OrthoDB" id="9810250at2"/>
<comment type="caution">
    <text evidence="5">The sequence shown here is derived from an EMBL/GenBank/DDBJ whole genome shotgun (WGS) entry which is preliminary data.</text>
</comment>
<dbReference type="PANTHER" id="PTHR43479">
    <property type="entry name" value="ACREF/ENVCD OPERON REPRESSOR-RELATED"/>
    <property type="match status" value="1"/>
</dbReference>
<evidence type="ECO:0000256" key="1">
    <source>
        <dbReference type="ARBA" id="ARBA00022491"/>
    </source>
</evidence>
<dbReference type="InterPro" id="IPR001647">
    <property type="entry name" value="HTH_TetR"/>
</dbReference>
<keyword evidence="6" id="KW-1185">Reference proteome</keyword>
<dbReference type="Gene3D" id="1.10.357.10">
    <property type="entry name" value="Tetracycline Repressor, domain 2"/>
    <property type="match status" value="1"/>
</dbReference>
<gene>
    <name evidence="5" type="ORF">JCM9152_4409</name>
</gene>
<feature type="DNA-binding region" description="H-T-H motif" evidence="3">
    <location>
        <begin position="33"/>
        <end position="52"/>
    </location>
</feature>
<dbReference type="InterPro" id="IPR050624">
    <property type="entry name" value="HTH-type_Tx_Regulator"/>
</dbReference>
<dbReference type="PROSITE" id="PS50977">
    <property type="entry name" value="HTH_TETR_2"/>
    <property type="match status" value="1"/>
</dbReference>
<evidence type="ECO:0000313" key="6">
    <source>
        <dbReference type="Proteomes" id="UP000018895"/>
    </source>
</evidence>
<proteinExistence type="predicted"/>
<dbReference type="InterPro" id="IPR009057">
    <property type="entry name" value="Homeodomain-like_sf"/>
</dbReference>
<dbReference type="Pfam" id="PF14278">
    <property type="entry name" value="TetR_C_8"/>
    <property type="match status" value="1"/>
</dbReference>
<evidence type="ECO:0000313" key="5">
    <source>
        <dbReference type="EMBL" id="GAE32827.1"/>
    </source>
</evidence>
<sequence>MSEKLDRRKQYTRMVLKNSLIELLQDKPINMISVKEICHIADINRSTFYAHYTDLYDLLQQLEEEIIQDIKGTLTSYTYTNEEDSLAVTIKLLEYIAEHSNSCQTLFSEHGSPSFQNEVIHIAQDCAIDQWVTYNNIPPHIAEYISLFMVNGSIRVIQQWLKNGMDQTPKEMAEIIHEFSERGIASFT</sequence>
<keyword evidence="2 3" id="KW-0238">DNA-binding</keyword>
<feature type="domain" description="HTH tetR-type" evidence="4">
    <location>
        <begin position="10"/>
        <end position="70"/>
    </location>
</feature>